<dbReference type="OrthoDB" id="2251794at2759"/>
<dbReference type="EMBL" id="CAJVPY010030171">
    <property type="protein sequence ID" value="CAG8795093.1"/>
    <property type="molecule type" value="Genomic_DNA"/>
</dbReference>
<feature type="non-terminal residue" evidence="1">
    <location>
        <position position="1"/>
    </location>
</feature>
<dbReference type="Proteomes" id="UP000789405">
    <property type="component" value="Unassembled WGS sequence"/>
</dbReference>
<evidence type="ECO:0000313" key="1">
    <source>
        <dbReference type="EMBL" id="CAG8795093.1"/>
    </source>
</evidence>
<keyword evidence="2" id="KW-1185">Reference proteome</keyword>
<gene>
    <name evidence="1" type="ORF">DERYTH_LOCUS22203</name>
</gene>
<reference evidence="1" key="1">
    <citation type="submission" date="2021-06" db="EMBL/GenBank/DDBJ databases">
        <authorList>
            <person name="Kallberg Y."/>
            <person name="Tangrot J."/>
            <person name="Rosling A."/>
        </authorList>
    </citation>
    <scope>NUCLEOTIDE SEQUENCE</scope>
    <source>
        <strain evidence="1">MA453B</strain>
    </source>
</reference>
<feature type="non-terminal residue" evidence="1">
    <location>
        <position position="56"/>
    </location>
</feature>
<dbReference type="AlphaFoldDB" id="A0A9N9JWH5"/>
<sequence>VLISTYENSNATCSEISNTIFNSHASCYTNSGICFLLMADWIVIFKTINLKNIFGS</sequence>
<evidence type="ECO:0000313" key="2">
    <source>
        <dbReference type="Proteomes" id="UP000789405"/>
    </source>
</evidence>
<organism evidence="1 2">
    <name type="scientific">Dentiscutata erythropus</name>
    <dbReference type="NCBI Taxonomy" id="1348616"/>
    <lineage>
        <taxon>Eukaryota</taxon>
        <taxon>Fungi</taxon>
        <taxon>Fungi incertae sedis</taxon>
        <taxon>Mucoromycota</taxon>
        <taxon>Glomeromycotina</taxon>
        <taxon>Glomeromycetes</taxon>
        <taxon>Diversisporales</taxon>
        <taxon>Gigasporaceae</taxon>
        <taxon>Dentiscutata</taxon>
    </lineage>
</organism>
<comment type="caution">
    <text evidence="1">The sequence shown here is derived from an EMBL/GenBank/DDBJ whole genome shotgun (WGS) entry which is preliminary data.</text>
</comment>
<accession>A0A9N9JWH5</accession>
<protein>
    <submittedName>
        <fullName evidence="1">14058_t:CDS:1</fullName>
    </submittedName>
</protein>
<proteinExistence type="predicted"/>
<name>A0A9N9JWH5_9GLOM</name>